<comment type="caution">
    <text evidence="1">The sequence shown here is derived from an EMBL/GenBank/DDBJ whole genome shotgun (WGS) entry which is preliminary data.</text>
</comment>
<dbReference type="Proteomes" id="UP000286134">
    <property type="component" value="Unassembled WGS sequence"/>
</dbReference>
<name>A0A420HUB3_9PEZI</name>
<dbReference type="EMBL" id="MCFK01004622">
    <property type="protein sequence ID" value="RKF60959.1"/>
    <property type="molecule type" value="Genomic_DNA"/>
</dbReference>
<protein>
    <submittedName>
        <fullName evidence="1">Putative hydroxyproline-rich glyco protein</fullName>
    </submittedName>
</protein>
<sequence length="548" mass="62561">MARNDISTTTSKLLQTKVACQSSYAANENKTSEKTTSSRENELSMQILEIDEEKIPLIEISRQGDVILDVTFQNSSDYTRSSIPNSDENINVLGHVKLLTPSSHRICYRVRLKSLENISNYFRLLFSTQFAEGTAVQNTIKALREEATINQGEGEKELNQEGDRYLLKITDVVKKLPRIKIIDEDLATKTVGREFIFGDILRVIHGLEPKNTPYTTHSWTVLVLLADSYDVVPFISRYFQRACLNHINRINSNKNEILRQKILIQYHIEKGPRFTSSTKDLIIRGPSPKESTKNYTKDSKGAWWDLPYGLESEISYRRACVLRTIASIQNQFLSLYSSRELQCRLGYGSSASCDSFQLGEMVKFLSRKRLLFLISFQPAVFEDYSESFNWPEAYTGNIDTLITILRQCPSYQLDENHNHCGLRSQLLPALDYIKSCLTVGLGIRLIHGKGSNKSQTHFNSWRSSEKSSMREAKPVWVTTDNGKVIDCTKNDEQNSSLGFQFAIAAKNKLRWSVGENEARDLFTAHHWNWIIDQNVDSERLGTAFGVMR</sequence>
<organism evidence="1 2">
    <name type="scientific">Erysiphe neolycopersici</name>
    <dbReference type="NCBI Taxonomy" id="212602"/>
    <lineage>
        <taxon>Eukaryota</taxon>
        <taxon>Fungi</taxon>
        <taxon>Dikarya</taxon>
        <taxon>Ascomycota</taxon>
        <taxon>Pezizomycotina</taxon>
        <taxon>Leotiomycetes</taxon>
        <taxon>Erysiphales</taxon>
        <taxon>Erysiphaceae</taxon>
        <taxon>Erysiphe</taxon>
    </lineage>
</organism>
<evidence type="ECO:0000313" key="1">
    <source>
        <dbReference type="EMBL" id="RKF60959.1"/>
    </source>
</evidence>
<evidence type="ECO:0000313" key="2">
    <source>
        <dbReference type="Proteomes" id="UP000286134"/>
    </source>
</evidence>
<gene>
    <name evidence="1" type="ORF">OnM2_046005</name>
</gene>
<dbReference type="AlphaFoldDB" id="A0A420HUB3"/>
<proteinExistence type="predicted"/>
<dbReference type="OrthoDB" id="5398371at2759"/>
<reference evidence="1 2" key="1">
    <citation type="journal article" date="2018" name="BMC Genomics">
        <title>Comparative genome analyses reveal sequence features reflecting distinct modes of host-adaptation between dicot and monocot powdery mildew.</title>
        <authorList>
            <person name="Wu Y."/>
            <person name="Ma X."/>
            <person name="Pan Z."/>
            <person name="Kale S.D."/>
            <person name="Song Y."/>
            <person name="King H."/>
            <person name="Zhang Q."/>
            <person name="Presley C."/>
            <person name="Deng X."/>
            <person name="Wei C.I."/>
            <person name="Xiao S."/>
        </authorList>
    </citation>
    <scope>NUCLEOTIDE SEQUENCE [LARGE SCALE GENOMIC DNA]</scope>
    <source>
        <strain evidence="1">UMSG2</strain>
    </source>
</reference>
<accession>A0A420HUB3</accession>
<keyword evidence="2" id="KW-1185">Reference proteome</keyword>